<dbReference type="GO" id="GO:0005737">
    <property type="term" value="C:cytoplasm"/>
    <property type="evidence" value="ECO:0007669"/>
    <property type="project" value="TreeGrafter"/>
</dbReference>
<protein>
    <recommendedName>
        <fullName evidence="3">PH domain-containing protein</fullName>
    </recommendedName>
</protein>
<dbReference type="Ensembl" id="ENSFALT00000028196.1">
    <property type="protein sequence ID" value="ENSFALP00000021291.1"/>
    <property type="gene ID" value="ENSFALG00000028753.1"/>
</dbReference>
<dbReference type="PANTHER" id="PTHR21258:SF14">
    <property type="entry name" value="DOCKING PROTEIN 2"/>
    <property type="match status" value="1"/>
</dbReference>
<keyword evidence="2" id="KW-1185">Reference proteome</keyword>
<dbReference type="GO" id="GO:0007169">
    <property type="term" value="P:cell surface receptor protein tyrosine kinase signaling pathway"/>
    <property type="evidence" value="ECO:0007669"/>
    <property type="project" value="TreeGrafter"/>
</dbReference>
<reference evidence="1" key="1">
    <citation type="submission" date="2025-08" db="UniProtKB">
        <authorList>
            <consortium name="Ensembl"/>
        </authorList>
    </citation>
    <scope>IDENTIFICATION</scope>
</reference>
<accession>A0A803VEY5</accession>
<dbReference type="GO" id="GO:0007265">
    <property type="term" value="P:Ras protein signal transduction"/>
    <property type="evidence" value="ECO:0007669"/>
    <property type="project" value="TreeGrafter"/>
</dbReference>
<name>A0A803VEY5_FICAL</name>
<dbReference type="Proteomes" id="UP000016665">
    <property type="component" value="Unplaced"/>
</dbReference>
<evidence type="ECO:0008006" key="3">
    <source>
        <dbReference type="Google" id="ProtNLM"/>
    </source>
</evidence>
<dbReference type="InterPro" id="IPR011993">
    <property type="entry name" value="PH-like_dom_sf"/>
</dbReference>
<sequence>QIPGKRVWAVLYRDSARSSARLELQEGAERPRRTEPGRRLVRLSDCVHVARAGGDAACPKDTVPFLLETTERRSEAAEWIQRLCELAFPVRELELLGGVG</sequence>
<dbReference type="PANTHER" id="PTHR21258">
    <property type="entry name" value="DOCKING PROTEIN RELATED"/>
    <property type="match status" value="1"/>
</dbReference>
<dbReference type="InterPro" id="IPR050996">
    <property type="entry name" value="Docking_Protein_DOK"/>
</dbReference>
<evidence type="ECO:0000313" key="2">
    <source>
        <dbReference type="Proteomes" id="UP000016665"/>
    </source>
</evidence>
<dbReference type="Gene3D" id="2.30.29.30">
    <property type="entry name" value="Pleckstrin-homology domain (PH domain)/Phosphotyrosine-binding domain (PTB)"/>
    <property type="match status" value="1"/>
</dbReference>
<evidence type="ECO:0000313" key="1">
    <source>
        <dbReference type="Ensembl" id="ENSFALP00000021291.1"/>
    </source>
</evidence>
<organism evidence="1 2">
    <name type="scientific">Ficedula albicollis</name>
    <name type="common">Collared flycatcher</name>
    <name type="synonym">Muscicapa albicollis</name>
    <dbReference type="NCBI Taxonomy" id="59894"/>
    <lineage>
        <taxon>Eukaryota</taxon>
        <taxon>Metazoa</taxon>
        <taxon>Chordata</taxon>
        <taxon>Craniata</taxon>
        <taxon>Vertebrata</taxon>
        <taxon>Euteleostomi</taxon>
        <taxon>Archelosauria</taxon>
        <taxon>Archosauria</taxon>
        <taxon>Dinosauria</taxon>
        <taxon>Saurischia</taxon>
        <taxon>Theropoda</taxon>
        <taxon>Coelurosauria</taxon>
        <taxon>Aves</taxon>
        <taxon>Neognathae</taxon>
        <taxon>Neoaves</taxon>
        <taxon>Telluraves</taxon>
        <taxon>Australaves</taxon>
        <taxon>Passeriformes</taxon>
        <taxon>Muscicapidae</taxon>
        <taxon>Ficedula</taxon>
    </lineage>
</organism>
<reference evidence="1" key="2">
    <citation type="submission" date="2025-09" db="UniProtKB">
        <authorList>
            <consortium name="Ensembl"/>
        </authorList>
    </citation>
    <scope>IDENTIFICATION</scope>
</reference>
<dbReference type="GeneTree" id="ENSGT00940000159868"/>
<dbReference type="GO" id="GO:0043410">
    <property type="term" value="P:positive regulation of MAPK cascade"/>
    <property type="evidence" value="ECO:0007669"/>
    <property type="project" value="TreeGrafter"/>
</dbReference>
<dbReference type="AlphaFoldDB" id="A0A803VEY5"/>
<proteinExistence type="predicted"/>